<keyword evidence="7 10" id="KW-1133">Transmembrane helix</keyword>
<evidence type="ECO:0000256" key="2">
    <source>
        <dbReference type="ARBA" id="ARBA00022448"/>
    </source>
</evidence>
<dbReference type="GO" id="GO:0005524">
    <property type="term" value="F:ATP binding"/>
    <property type="evidence" value="ECO:0007669"/>
    <property type="project" value="UniProtKB-KW"/>
</dbReference>
<dbReference type="GO" id="GO:0015421">
    <property type="term" value="F:ABC-type oligopeptide transporter activity"/>
    <property type="evidence" value="ECO:0007669"/>
    <property type="project" value="TreeGrafter"/>
</dbReference>
<keyword evidence="3" id="KW-1003">Cell membrane</keyword>
<feature type="transmembrane region" description="Helical" evidence="10">
    <location>
        <begin position="162"/>
        <end position="180"/>
    </location>
</feature>
<dbReference type="InterPro" id="IPR027417">
    <property type="entry name" value="P-loop_NTPase"/>
</dbReference>
<accession>A0A2T4Z7T8</accession>
<dbReference type="InterPro" id="IPR011527">
    <property type="entry name" value="ABC1_TM_dom"/>
</dbReference>
<feature type="transmembrane region" description="Helical" evidence="10">
    <location>
        <begin position="59"/>
        <end position="86"/>
    </location>
</feature>
<organism evidence="13 14">
    <name type="scientific">Desmospora activa DSM 45169</name>
    <dbReference type="NCBI Taxonomy" id="1121389"/>
    <lineage>
        <taxon>Bacteria</taxon>
        <taxon>Bacillati</taxon>
        <taxon>Bacillota</taxon>
        <taxon>Bacilli</taxon>
        <taxon>Bacillales</taxon>
        <taxon>Thermoactinomycetaceae</taxon>
        <taxon>Desmospora</taxon>
    </lineage>
</organism>
<feature type="transmembrane region" description="Helical" evidence="10">
    <location>
        <begin position="135"/>
        <end position="156"/>
    </location>
</feature>
<keyword evidence="5" id="KW-0547">Nucleotide-binding</keyword>
<dbReference type="InterPro" id="IPR036640">
    <property type="entry name" value="ABC1_TM_sf"/>
</dbReference>
<feature type="transmembrane region" description="Helical" evidence="10">
    <location>
        <begin position="280"/>
        <end position="300"/>
    </location>
</feature>
<dbReference type="SUPFAM" id="SSF90123">
    <property type="entry name" value="ABC transporter transmembrane region"/>
    <property type="match status" value="1"/>
</dbReference>
<evidence type="ECO:0000256" key="7">
    <source>
        <dbReference type="ARBA" id="ARBA00022989"/>
    </source>
</evidence>
<dbReference type="EMBL" id="PZZP01000001">
    <property type="protein sequence ID" value="PTM57944.1"/>
    <property type="molecule type" value="Genomic_DNA"/>
</dbReference>
<dbReference type="GO" id="GO:0005886">
    <property type="term" value="C:plasma membrane"/>
    <property type="evidence" value="ECO:0007669"/>
    <property type="project" value="UniProtKB-SubCell"/>
</dbReference>
<keyword evidence="14" id="KW-1185">Reference proteome</keyword>
<dbReference type="InterPro" id="IPR039421">
    <property type="entry name" value="Type_1_exporter"/>
</dbReference>
<dbReference type="Gene3D" id="1.20.1560.10">
    <property type="entry name" value="ABC transporter type 1, transmembrane domain"/>
    <property type="match status" value="1"/>
</dbReference>
<evidence type="ECO:0000259" key="11">
    <source>
        <dbReference type="PROSITE" id="PS50893"/>
    </source>
</evidence>
<comment type="caution">
    <text evidence="13">The sequence shown here is derived from an EMBL/GenBank/DDBJ whole genome shotgun (WGS) entry which is preliminary data.</text>
</comment>
<evidence type="ECO:0000256" key="4">
    <source>
        <dbReference type="ARBA" id="ARBA00022692"/>
    </source>
</evidence>
<feature type="transmembrane region" description="Helical" evidence="10">
    <location>
        <begin position="248"/>
        <end position="268"/>
    </location>
</feature>
<gene>
    <name evidence="13" type="ORF">C8J48_0513</name>
</gene>
<dbReference type="Gene3D" id="3.40.50.300">
    <property type="entry name" value="P-loop containing nucleotide triphosphate hydrolases"/>
    <property type="match status" value="1"/>
</dbReference>
<dbReference type="PANTHER" id="PTHR43394:SF1">
    <property type="entry name" value="ATP-BINDING CASSETTE SUB-FAMILY B MEMBER 10, MITOCHONDRIAL"/>
    <property type="match status" value="1"/>
</dbReference>
<evidence type="ECO:0000256" key="10">
    <source>
        <dbReference type="SAM" id="Phobius"/>
    </source>
</evidence>
<dbReference type="PROSITE" id="PS50929">
    <property type="entry name" value="ABC_TM1F"/>
    <property type="match status" value="1"/>
</dbReference>
<name>A0A2T4Z7T8_9BACL</name>
<evidence type="ECO:0000313" key="14">
    <source>
        <dbReference type="Proteomes" id="UP000241639"/>
    </source>
</evidence>
<dbReference type="CDD" id="cd18541">
    <property type="entry name" value="ABC_6TM_TmrB_like"/>
    <property type="match status" value="1"/>
</dbReference>
<evidence type="ECO:0000313" key="13">
    <source>
        <dbReference type="EMBL" id="PTM57944.1"/>
    </source>
</evidence>
<evidence type="ECO:0000256" key="8">
    <source>
        <dbReference type="ARBA" id="ARBA00023136"/>
    </source>
</evidence>
<dbReference type="FunFam" id="3.40.50.300:FF:000221">
    <property type="entry name" value="Multidrug ABC transporter ATP-binding protein"/>
    <property type="match status" value="1"/>
</dbReference>
<dbReference type="Pfam" id="PF00005">
    <property type="entry name" value="ABC_tran"/>
    <property type="match status" value="1"/>
</dbReference>
<evidence type="ECO:0000259" key="12">
    <source>
        <dbReference type="PROSITE" id="PS50929"/>
    </source>
</evidence>
<keyword evidence="6 13" id="KW-0067">ATP-binding</keyword>
<dbReference type="SMART" id="SM00382">
    <property type="entry name" value="AAA"/>
    <property type="match status" value="1"/>
</dbReference>
<keyword evidence="4 10" id="KW-0812">Transmembrane</keyword>
<evidence type="ECO:0000256" key="1">
    <source>
        <dbReference type="ARBA" id="ARBA00004651"/>
    </source>
</evidence>
<evidence type="ECO:0000256" key="6">
    <source>
        <dbReference type="ARBA" id="ARBA00022840"/>
    </source>
</evidence>
<keyword evidence="2" id="KW-0813">Transport</keyword>
<evidence type="ECO:0000256" key="9">
    <source>
        <dbReference type="SAM" id="MobiDB-lite"/>
    </source>
</evidence>
<evidence type="ECO:0000256" key="3">
    <source>
        <dbReference type="ARBA" id="ARBA00022475"/>
    </source>
</evidence>
<dbReference type="PROSITE" id="PS50893">
    <property type="entry name" value="ABC_TRANSPORTER_2"/>
    <property type="match status" value="1"/>
</dbReference>
<feature type="domain" description="ABC transmembrane type-1" evidence="12">
    <location>
        <begin position="19"/>
        <end position="303"/>
    </location>
</feature>
<reference evidence="13 14" key="1">
    <citation type="submission" date="2018-04" db="EMBL/GenBank/DDBJ databases">
        <title>Genomic Encyclopedia of Archaeal and Bacterial Type Strains, Phase II (KMG-II): from individual species to whole genera.</title>
        <authorList>
            <person name="Goeker M."/>
        </authorList>
    </citation>
    <scope>NUCLEOTIDE SEQUENCE [LARGE SCALE GENOMIC DNA]</scope>
    <source>
        <strain evidence="13 14">DSM 45169</strain>
    </source>
</reference>
<dbReference type="Proteomes" id="UP000241639">
    <property type="component" value="Unassembled WGS sequence"/>
</dbReference>
<proteinExistence type="predicted"/>
<dbReference type="FunFam" id="1.20.1560.10:FF:000011">
    <property type="entry name" value="Multidrug ABC transporter ATP-binding protein"/>
    <property type="match status" value="1"/>
</dbReference>
<dbReference type="PROSITE" id="PS00211">
    <property type="entry name" value="ABC_TRANSPORTER_1"/>
    <property type="match status" value="1"/>
</dbReference>
<dbReference type="InterPro" id="IPR017871">
    <property type="entry name" value="ABC_transporter-like_CS"/>
</dbReference>
<dbReference type="Pfam" id="PF00664">
    <property type="entry name" value="ABC_membrane"/>
    <property type="match status" value="1"/>
</dbReference>
<dbReference type="PANTHER" id="PTHR43394">
    <property type="entry name" value="ATP-DEPENDENT PERMEASE MDL1, MITOCHONDRIAL"/>
    <property type="match status" value="1"/>
</dbReference>
<dbReference type="SUPFAM" id="SSF52540">
    <property type="entry name" value="P-loop containing nucleoside triphosphate hydrolases"/>
    <property type="match status" value="1"/>
</dbReference>
<protein>
    <submittedName>
        <fullName evidence="13">ATP-binding cassette subfamily B protein</fullName>
    </submittedName>
</protein>
<keyword evidence="8 10" id="KW-0472">Membrane</keyword>
<evidence type="ECO:0000256" key="5">
    <source>
        <dbReference type="ARBA" id="ARBA00022741"/>
    </source>
</evidence>
<dbReference type="RefSeq" id="WP_107724806.1">
    <property type="nucleotide sequence ID" value="NZ_PZZP01000001.1"/>
</dbReference>
<feature type="domain" description="ABC transporter" evidence="11">
    <location>
        <begin position="338"/>
        <end position="571"/>
    </location>
</feature>
<dbReference type="InterPro" id="IPR003439">
    <property type="entry name" value="ABC_transporter-like_ATP-bd"/>
</dbReference>
<dbReference type="InterPro" id="IPR003593">
    <property type="entry name" value="AAA+_ATPase"/>
</dbReference>
<dbReference type="OrthoDB" id="9770415at2"/>
<dbReference type="GO" id="GO:0016887">
    <property type="term" value="F:ATP hydrolysis activity"/>
    <property type="evidence" value="ECO:0007669"/>
    <property type="project" value="InterPro"/>
</dbReference>
<feature type="region of interest" description="Disordered" evidence="9">
    <location>
        <begin position="580"/>
        <end position="599"/>
    </location>
</feature>
<dbReference type="AlphaFoldDB" id="A0A2T4Z7T8"/>
<sequence length="599" mass="66369">MSIFRDLWWFFKQEKRSYAWGVLILLVVAFLEIFPPYVVRVVVDGLEAGTLTGSELGMWLGLIALAGVAMYVLRYVWRILLFGAAFRLGQLLRRRLFSHFSKMSPSFFQRRRTGDLMAHATNDIQAVQVTAGEGVLTLVDSLVLGGLVVATMALFISWELTLIALIPMPLIALAVSKFGTMLHQRFHRAQAAFSDMNDKVQENISGMRVVKAFGQEENEKRSFQKLSRHVVEKNIAVARVDALFDPTISLVIGLSFFLAVAFGGWFVMEGTMTIGQLTQFTIYLGQLIWPMLAFGFLFNIMQRGRASYDRIHSLLQVESEIQDRPAALTARASGEVAFAVDHFGYDGAKEPALRDIRISVQPGETLGIVGKTGSGKTTLFKLLLREFDCTAGEICIGGVPVREMTLDALRSAIGYVPQDHFLFSATIRENIAFGQADASDEEIEEAARLAGIHEDILQFEHGYDTVVGERGVTLSGGQKQRISIARALLLTPEILILDDSLSAVDAKTEEAILAALRQTRQEKTTLIAAHRLSAIEHADQIVVLEEGWIAERGTHQELLLQDGWYAWTYRQQQLESMIQKGGGAVDGDTPVTPVSQPTS</sequence>
<feature type="transmembrane region" description="Helical" evidence="10">
    <location>
        <begin position="20"/>
        <end position="39"/>
    </location>
</feature>
<comment type="subcellular location">
    <subcellularLocation>
        <location evidence="1">Cell membrane</location>
        <topology evidence="1">Multi-pass membrane protein</topology>
    </subcellularLocation>
</comment>